<proteinExistence type="predicted"/>
<reference evidence="3 4" key="1">
    <citation type="submission" date="2016-10" db="EMBL/GenBank/DDBJ databases">
        <authorList>
            <person name="de Groot N.N."/>
        </authorList>
    </citation>
    <scope>NUCLEOTIDE SEQUENCE [LARGE SCALE GENOMIC DNA]</scope>
    <source>
        <strain evidence="3 4">JCM 11308</strain>
    </source>
</reference>
<evidence type="ECO:0000313" key="3">
    <source>
        <dbReference type="EMBL" id="SDE26733.1"/>
    </source>
</evidence>
<evidence type="ECO:0008006" key="5">
    <source>
        <dbReference type="Google" id="ProtNLM"/>
    </source>
</evidence>
<feature type="transmembrane region" description="Helical" evidence="2">
    <location>
        <begin position="43"/>
        <end position="62"/>
    </location>
</feature>
<dbReference type="STRING" id="168276.SAMN05444580_11354"/>
<feature type="transmembrane region" description="Helical" evidence="2">
    <location>
        <begin position="68"/>
        <end position="88"/>
    </location>
</feature>
<evidence type="ECO:0000256" key="1">
    <source>
        <dbReference type="SAM" id="MobiDB-lite"/>
    </source>
</evidence>
<dbReference type="EMBL" id="FNAB01000013">
    <property type="protein sequence ID" value="SDE26733.1"/>
    <property type="molecule type" value="Genomic_DNA"/>
</dbReference>
<keyword evidence="2" id="KW-0472">Membrane</keyword>
<dbReference type="AlphaFoldDB" id="A0A1G7BIB7"/>
<dbReference type="Proteomes" id="UP000199417">
    <property type="component" value="Unassembled WGS sequence"/>
</dbReference>
<accession>A0A1G7BIB7</accession>
<feature type="region of interest" description="Disordered" evidence="1">
    <location>
        <begin position="98"/>
        <end position="145"/>
    </location>
</feature>
<keyword evidence="2" id="KW-0812">Transmembrane</keyword>
<protein>
    <recommendedName>
        <fullName evidence="5">DUF3040 domain-containing protein</fullName>
    </recommendedName>
</protein>
<organism evidence="3 4">
    <name type="scientific">Rhodococcus tukisamuensis</name>
    <dbReference type="NCBI Taxonomy" id="168276"/>
    <lineage>
        <taxon>Bacteria</taxon>
        <taxon>Bacillati</taxon>
        <taxon>Actinomycetota</taxon>
        <taxon>Actinomycetes</taxon>
        <taxon>Mycobacteriales</taxon>
        <taxon>Nocardiaceae</taxon>
        <taxon>Rhodococcus</taxon>
    </lineage>
</organism>
<keyword evidence="2" id="KW-1133">Transmembrane helix</keyword>
<feature type="compositionally biased region" description="Basic and acidic residues" evidence="1">
    <location>
        <begin position="133"/>
        <end position="145"/>
    </location>
</feature>
<dbReference type="InterPro" id="IPR021401">
    <property type="entry name" value="DUF3040"/>
</dbReference>
<sequence length="145" mass="15539">MPLSEHEQRMLDQIESALYAEDPKFASSVRGGRMRAASSKRRLQAGALLFLGLVLLVAGVALPVKPGGFPIISLLGFAVMFGAGVLFLMRGSKQGLSAVHDEGAGSAQRPSAGKHPSTGKHNDGRKGGGFSSRMEDRFKRRFEQE</sequence>
<evidence type="ECO:0000313" key="4">
    <source>
        <dbReference type="Proteomes" id="UP000199417"/>
    </source>
</evidence>
<evidence type="ECO:0000256" key="2">
    <source>
        <dbReference type="SAM" id="Phobius"/>
    </source>
</evidence>
<dbReference type="RefSeq" id="WP_072846273.1">
    <property type="nucleotide sequence ID" value="NZ_FNAB01000013.1"/>
</dbReference>
<gene>
    <name evidence="3" type="ORF">SAMN05444580_11354</name>
</gene>
<name>A0A1G7BIB7_9NOCA</name>
<keyword evidence="4" id="KW-1185">Reference proteome</keyword>
<dbReference type="Pfam" id="PF11239">
    <property type="entry name" value="DUF3040"/>
    <property type="match status" value="1"/>
</dbReference>